<reference evidence="2" key="1">
    <citation type="journal article" date="2023" name="bioRxiv">
        <title>Improved chromosome-level genome assembly for marigold (Tagetes erecta).</title>
        <authorList>
            <person name="Jiang F."/>
            <person name="Yuan L."/>
            <person name="Wang S."/>
            <person name="Wang H."/>
            <person name="Xu D."/>
            <person name="Wang A."/>
            <person name="Fan W."/>
        </authorList>
    </citation>
    <scope>NUCLEOTIDE SEQUENCE</scope>
    <source>
        <strain evidence="2">WSJ</strain>
        <tissue evidence="2">Leaf</tissue>
    </source>
</reference>
<keyword evidence="3" id="KW-1185">Reference proteome</keyword>
<dbReference type="PROSITE" id="PS51257">
    <property type="entry name" value="PROKAR_LIPOPROTEIN"/>
    <property type="match status" value="1"/>
</dbReference>
<accession>A0AAD8KUM5</accession>
<feature type="chain" id="PRO_5042237366" evidence="1">
    <location>
        <begin position="18"/>
        <end position="108"/>
    </location>
</feature>
<keyword evidence="1" id="KW-0732">Signal</keyword>
<proteinExistence type="predicted"/>
<evidence type="ECO:0000313" key="3">
    <source>
        <dbReference type="Proteomes" id="UP001229421"/>
    </source>
</evidence>
<dbReference type="Proteomes" id="UP001229421">
    <property type="component" value="Unassembled WGS sequence"/>
</dbReference>
<dbReference type="EMBL" id="JAUHHV010000003">
    <property type="protein sequence ID" value="KAK1429884.1"/>
    <property type="molecule type" value="Genomic_DNA"/>
</dbReference>
<organism evidence="2 3">
    <name type="scientific">Tagetes erecta</name>
    <name type="common">African marigold</name>
    <dbReference type="NCBI Taxonomy" id="13708"/>
    <lineage>
        <taxon>Eukaryota</taxon>
        <taxon>Viridiplantae</taxon>
        <taxon>Streptophyta</taxon>
        <taxon>Embryophyta</taxon>
        <taxon>Tracheophyta</taxon>
        <taxon>Spermatophyta</taxon>
        <taxon>Magnoliopsida</taxon>
        <taxon>eudicotyledons</taxon>
        <taxon>Gunneridae</taxon>
        <taxon>Pentapetalae</taxon>
        <taxon>asterids</taxon>
        <taxon>campanulids</taxon>
        <taxon>Asterales</taxon>
        <taxon>Asteraceae</taxon>
        <taxon>Asteroideae</taxon>
        <taxon>Heliantheae alliance</taxon>
        <taxon>Tageteae</taxon>
        <taxon>Tagetes</taxon>
    </lineage>
</organism>
<name>A0AAD8KUM5_TARER</name>
<comment type="caution">
    <text evidence="2">The sequence shown here is derived from an EMBL/GenBank/DDBJ whole genome shotgun (WGS) entry which is preliminary data.</text>
</comment>
<sequence>MLRFLFCYKAATVSVLLQGCCDLFYVTRLVICSCYIADLLQVEGELNEIKFYPKEQSHVVLAGKIETYVDHVNIKMKHTEKWLKEMKTKYSYHQKRLGFHLTKLDQQA</sequence>
<evidence type="ECO:0000313" key="2">
    <source>
        <dbReference type="EMBL" id="KAK1429884.1"/>
    </source>
</evidence>
<protein>
    <submittedName>
        <fullName evidence="2">Uncharacterized protein</fullName>
    </submittedName>
</protein>
<dbReference type="AlphaFoldDB" id="A0AAD8KUM5"/>
<gene>
    <name evidence="2" type="ORF">QVD17_12196</name>
</gene>
<feature type="signal peptide" evidence="1">
    <location>
        <begin position="1"/>
        <end position="17"/>
    </location>
</feature>
<evidence type="ECO:0000256" key="1">
    <source>
        <dbReference type="SAM" id="SignalP"/>
    </source>
</evidence>